<dbReference type="Gene3D" id="3.40.50.10860">
    <property type="entry name" value="Leucine Dehydrogenase, chain A, domain 1"/>
    <property type="match status" value="1"/>
</dbReference>
<proteinExistence type="predicted"/>
<dbReference type="InterPro" id="IPR046346">
    <property type="entry name" value="Aminoacid_DH-like_N_sf"/>
</dbReference>
<dbReference type="GO" id="GO:0019632">
    <property type="term" value="P:shikimate metabolic process"/>
    <property type="evidence" value="ECO:0007669"/>
    <property type="project" value="TreeGrafter"/>
</dbReference>
<dbReference type="GO" id="GO:0005829">
    <property type="term" value="C:cytosol"/>
    <property type="evidence" value="ECO:0007669"/>
    <property type="project" value="TreeGrafter"/>
</dbReference>
<dbReference type="RefSeq" id="WP_072302701.1">
    <property type="nucleotide sequence ID" value="NZ_FPIY01000001.1"/>
</dbReference>
<dbReference type="Pfam" id="PF08501">
    <property type="entry name" value="Shikimate_dh_N"/>
    <property type="match status" value="1"/>
</dbReference>
<name>A0A1K1MZ81_9FLAO</name>
<feature type="domain" description="Shikimate dehydrogenase substrate binding N-terminal" evidence="4">
    <location>
        <begin position="13"/>
        <end position="95"/>
    </location>
</feature>
<protein>
    <submittedName>
        <fullName evidence="5">Shikimate dehydrogenase</fullName>
    </submittedName>
</protein>
<sequence length="250" mass="28395">MENTEKQQHKYGLIGKDIEYSFSRNYFTQKFKNLGLSNYEYVNFDYQEIDEFKTTLANNHNIMGCNVTIPYKESIIPFLNDLDVKAKAIGAVNTIKFTKNGLVGYNTDAYGFKKSIEPHLKKHHNKALILGTGGASKAVKYVLEELGIVCTYVSRTAKENQFTYTDLNKNKIEEHTVIVNCSPLGTHPNITEKPAIPYQYLTKDHLLFDLIYNPEKTAFLSAGQAQGAAISNGQHMLEHQAEESWKIWNS</sequence>
<gene>
    <name evidence="5" type="ORF">SAMN05660313_01061</name>
</gene>
<reference evidence="6" key="1">
    <citation type="submission" date="2016-11" db="EMBL/GenBank/DDBJ databases">
        <authorList>
            <person name="Varghese N."/>
            <person name="Submissions S."/>
        </authorList>
    </citation>
    <scope>NUCLEOTIDE SEQUENCE [LARGE SCALE GENOMIC DNA]</scope>
    <source>
        <strain evidence="6">DSM 24786</strain>
    </source>
</reference>
<evidence type="ECO:0000313" key="6">
    <source>
        <dbReference type="Proteomes" id="UP000183257"/>
    </source>
</evidence>
<dbReference type="GO" id="GO:0009073">
    <property type="term" value="P:aromatic amino acid family biosynthetic process"/>
    <property type="evidence" value="ECO:0007669"/>
    <property type="project" value="UniProtKB-KW"/>
</dbReference>
<dbReference type="Proteomes" id="UP000183257">
    <property type="component" value="Unassembled WGS sequence"/>
</dbReference>
<evidence type="ECO:0000256" key="2">
    <source>
        <dbReference type="ARBA" id="ARBA00023002"/>
    </source>
</evidence>
<dbReference type="EMBL" id="FPIY01000001">
    <property type="protein sequence ID" value="SFW28500.1"/>
    <property type="molecule type" value="Genomic_DNA"/>
</dbReference>
<dbReference type="InterPro" id="IPR036291">
    <property type="entry name" value="NAD(P)-bd_dom_sf"/>
</dbReference>
<comment type="pathway">
    <text evidence="1">Metabolic intermediate biosynthesis; chorismate biosynthesis; chorismate from D-erythrose 4-phosphate and phosphoenolpyruvate: step 4/7.</text>
</comment>
<dbReference type="GO" id="GO:0009423">
    <property type="term" value="P:chorismate biosynthetic process"/>
    <property type="evidence" value="ECO:0007669"/>
    <property type="project" value="TreeGrafter"/>
</dbReference>
<dbReference type="SUPFAM" id="SSF53223">
    <property type="entry name" value="Aminoacid dehydrogenase-like, N-terminal domain"/>
    <property type="match status" value="1"/>
</dbReference>
<keyword evidence="3" id="KW-0057">Aromatic amino acid biosynthesis</keyword>
<evidence type="ECO:0000256" key="3">
    <source>
        <dbReference type="ARBA" id="ARBA00023141"/>
    </source>
</evidence>
<organism evidence="5 6">
    <name type="scientific">Cellulophaga fucicola</name>
    <dbReference type="NCBI Taxonomy" id="76595"/>
    <lineage>
        <taxon>Bacteria</taxon>
        <taxon>Pseudomonadati</taxon>
        <taxon>Bacteroidota</taxon>
        <taxon>Flavobacteriia</taxon>
        <taxon>Flavobacteriales</taxon>
        <taxon>Flavobacteriaceae</taxon>
        <taxon>Cellulophaga</taxon>
    </lineage>
</organism>
<dbReference type="AlphaFoldDB" id="A0A1K1MZ81"/>
<dbReference type="PANTHER" id="PTHR21089:SF1">
    <property type="entry name" value="BIFUNCTIONAL 3-DEHYDROQUINATE DEHYDRATASE_SHIKIMATE DEHYDROGENASE, CHLOROPLASTIC"/>
    <property type="match status" value="1"/>
</dbReference>
<dbReference type="InterPro" id="IPR013708">
    <property type="entry name" value="Shikimate_DH-bd_N"/>
</dbReference>
<keyword evidence="2" id="KW-0560">Oxidoreductase</keyword>
<dbReference type="PANTHER" id="PTHR21089">
    <property type="entry name" value="SHIKIMATE DEHYDROGENASE"/>
    <property type="match status" value="1"/>
</dbReference>
<evidence type="ECO:0000256" key="1">
    <source>
        <dbReference type="ARBA" id="ARBA00004871"/>
    </source>
</evidence>
<dbReference type="OrthoDB" id="9792692at2"/>
<accession>A0A1K1MZ81</accession>
<dbReference type="SUPFAM" id="SSF51735">
    <property type="entry name" value="NAD(P)-binding Rossmann-fold domains"/>
    <property type="match status" value="1"/>
</dbReference>
<dbReference type="Gene3D" id="3.40.50.720">
    <property type="entry name" value="NAD(P)-binding Rossmann-like Domain"/>
    <property type="match status" value="1"/>
</dbReference>
<dbReference type="CDD" id="cd01065">
    <property type="entry name" value="NAD_bind_Shikimate_DH"/>
    <property type="match status" value="1"/>
</dbReference>
<dbReference type="STRING" id="76595.SAMN05660313_01061"/>
<evidence type="ECO:0000313" key="5">
    <source>
        <dbReference type="EMBL" id="SFW28500.1"/>
    </source>
</evidence>
<dbReference type="GO" id="GO:0050661">
    <property type="term" value="F:NADP binding"/>
    <property type="evidence" value="ECO:0007669"/>
    <property type="project" value="TreeGrafter"/>
</dbReference>
<keyword evidence="3" id="KW-0028">Amino-acid biosynthesis</keyword>
<dbReference type="InterPro" id="IPR022893">
    <property type="entry name" value="Shikimate_DH_fam"/>
</dbReference>
<dbReference type="GO" id="GO:0004764">
    <property type="term" value="F:shikimate 3-dehydrogenase (NADP+) activity"/>
    <property type="evidence" value="ECO:0007669"/>
    <property type="project" value="InterPro"/>
</dbReference>
<keyword evidence="6" id="KW-1185">Reference proteome</keyword>
<evidence type="ECO:0000259" key="4">
    <source>
        <dbReference type="Pfam" id="PF08501"/>
    </source>
</evidence>